<dbReference type="AlphaFoldDB" id="A0A972JGE5"/>
<accession>A0A972JGE5</accession>
<evidence type="ECO:0000313" key="2">
    <source>
        <dbReference type="EMBL" id="NMH28964.1"/>
    </source>
</evidence>
<comment type="caution">
    <text evidence="2">The sequence shown here is derived from an EMBL/GenBank/DDBJ whole genome shotgun (WGS) entry which is preliminary data.</text>
</comment>
<evidence type="ECO:0000256" key="1">
    <source>
        <dbReference type="SAM" id="Phobius"/>
    </source>
</evidence>
<dbReference type="PANTHER" id="PTHR37947">
    <property type="entry name" value="BLL2462 PROTEIN"/>
    <property type="match status" value="1"/>
</dbReference>
<keyword evidence="1" id="KW-0812">Transmembrane</keyword>
<feature type="transmembrane region" description="Helical" evidence="1">
    <location>
        <begin position="36"/>
        <end position="54"/>
    </location>
</feature>
<feature type="transmembrane region" description="Helical" evidence="1">
    <location>
        <begin position="651"/>
        <end position="668"/>
    </location>
</feature>
<reference evidence="2" key="1">
    <citation type="submission" date="2020-02" db="EMBL/GenBank/DDBJ databases">
        <title>Flavobacterium sp. genome.</title>
        <authorList>
            <person name="Jung H.S."/>
            <person name="Baek J.H."/>
            <person name="Jeon C.O."/>
        </authorList>
    </citation>
    <scope>NUCLEOTIDE SEQUENCE</scope>
    <source>
        <strain evidence="2">SE-s28</strain>
    </source>
</reference>
<gene>
    <name evidence="2" type="ORF">G6047_13045</name>
</gene>
<keyword evidence="3" id="KW-1185">Reference proteome</keyword>
<proteinExistence type="predicted"/>
<sequence>MTATTSVLIILSVLVAAGIAYYQYIFRSIQGKRLSYLLAGLRFIAIFGLLLLLINPRILKTWYEAEKTPLPVVIDNSASIIHLKADARAKQVFERITSDSRLKQKYDVQAYRFDSEMEASETPDFKGSQTSIEAVAKNLSAIYRNKKFPTVLISDGNQTRGNDYVYRFENGNPVFPVVLGDTVKQTDIRISQVNVNKYAFLKNKFPVEAFVQYSGTKPVETKFEIRNGQTVIASQNISFSADKKSAVLNLLLPAEKAGLQLYKATVNAVSGEKNTYNNTKNFAVEVMDQRSEIAIVSAINHPDIGALKRSIETNSQRRVTLLSPTDQQDWSKFNVLIVYQPTAAFGPLMDRLENSQSSCMIITGVRTDFNFLNTKQKLLAFRMSSQSENYLPVPNDQFSLFEPEELPFVEFPPLDNAFGTIKASGNVNELLGSSIRNVKTGSPLLGFAEEKGRRWGFLLGEGIWKWRLQSYVTLRSFEQFDRFMDKSIQYLSTNNSRKSLIVNHESFYNMGDPVEITAQYFNKNYEFDEKARINVTLTHRKTKKSRSFDMLKSGNSFKVNLDGLEAGAYDFKVRELNSNASYSGYFELLDFEIEKQFVNPDLEKLNQLASVTDGKTYLPDQADALIDFLLKDETYKTVEKAISRRVPLIDSIWLLLLIAASLAAEWFIRKYNGML</sequence>
<dbReference type="PANTHER" id="PTHR37947:SF1">
    <property type="entry name" value="BLL2462 PROTEIN"/>
    <property type="match status" value="1"/>
</dbReference>
<dbReference type="EMBL" id="JAAMPU010000107">
    <property type="protein sequence ID" value="NMH28964.1"/>
    <property type="molecule type" value="Genomic_DNA"/>
</dbReference>
<keyword evidence="1" id="KW-1133">Transmembrane helix</keyword>
<protein>
    <recommendedName>
        <fullName evidence="4">VWA domain-containing protein</fullName>
    </recommendedName>
</protein>
<feature type="transmembrane region" description="Helical" evidence="1">
    <location>
        <begin position="6"/>
        <end position="24"/>
    </location>
</feature>
<evidence type="ECO:0000313" key="3">
    <source>
        <dbReference type="Proteomes" id="UP000712080"/>
    </source>
</evidence>
<keyword evidence="1" id="KW-0472">Membrane</keyword>
<dbReference type="Proteomes" id="UP000712080">
    <property type="component" value="Unassembled WGS sequence"/>
</dbReference>
<evidence type="ECO:0008006" key="4">
    <source>
        <dbReference type="Google" id="ProtNLM"/>
    </source>
</evidence>
<organism evidence="2 3">
    <name type="scientific">Flavobacterium silvaticum</name>
    <dbReference type="NCBI Taxonomy" id="1852020"/>
    <lineage>
        <taxon>Bacteria</taxon>
        <taxon>Pseudomonadati</taxon>
        <taxon>Bacteroidota</taxon>
        <taxon>Flavobacteriia</taxon>
        <taxon>Flavobacteriales</taxon>
        <taxon>Flavobacteriaceae</taxon>
        <taxon>Flavobacterium</taxon>
    </lineage>
</organism>
<dbReference type="RefSeq" id="WP_169528068.1">
    <property type="nucleotide sequence ID" value="NZ_JAAMPU010000107.1"/>
</dbReference>
<name>A0A972JGE5_9FLAO</name>